<protein>
    <submittedName>
        <fullName evidence="3">AhpC/TSA family protein</fullName>
    </submittedName>
</protein>
<dbReference type="STRING" id="1168035.SAMN05444280_1096"/>
<dbReference type="GO" id="GO:0016491">
    <property type="term" value="F:oxidoreductase activity"/>
    <property type="evidence" value="ECO:0007669"/>
    <property type="project" value="InterPro"/>
</dbReference>
<dbReference type="Gene3D" id="3.40.30.10">
    <property type="entry name" value="Glutaredoxin"/>
    <property type="match status" value="1"/>
</dbReference>
<gene>
    <name evidence="3" type="ORF">SAMN05444280_1096</name>
</gene>
<name>A0A1M6FLR2_9BACT</name>
<accession>A0A1M6FLR2</accession>
<keyword evidence="1" id="KW-0175">Coiled coil</keyword>
<evidence type="ECO:0000313" key="3">
    <source>
        <dbReference type="EMBL" id="SHI98606.1"/>
    </source>
</evidence>
<dbReference type="Proteomes" id="UP000184050">
    <property type="component" value="Unassembled WGS sequence"/>
</dbReference>
<organism evidence="3 4">
    <name type="scientific">Tangfeifania diversioriginum</name>
    <dbReference type="NCBI Taxonomy" id="1168035"/>
    <lineage>
        <taxon>Bacteria</taxon>
        <taxon>Pseudomonadati</taxon>
        <taxon>Bacteroidota</taxon>
        <taxon>Bacteroidia</taxon>
        <taxon>Marinilabiliales</taxon>
        <taxon>Prolixibacteraceae</taxon>
        <taxon>Tangfeifania</taxon>
    </lineage>
</organism>
<sequence>MKYFALIIKKLPLMKNTFVFLFALISAVVSGQKAQIKIKLDSASGEKILLANYYLGNIYSVETIRMNSDGWGTFSADTLLPQGLYKIYQDQDNHFDFLLGADQQFTLSNNSFSSQTMQIEGAEETGAFADYVVFLQNLQQKGAAVRDQIKSATGNEKEKLQEDLAELTNQLHTKWEQIETEHPDWFLAKFVKANHVPSLDISTLPAEIQNNDSLLTNARYYYQREHFWDNFDYTDERFLYTPFFKNKLETWFTKVLFQHYDSIKPPVFNFIEKVKPHKRIFQFATSFFLNSSINSNIMGMDALFVDIARKYYFSGEAFWATDESIEKISENVLFAENNLIGKTAPDLTLETFDGEFRNLHEIDAKYTLVVIYEPGCSHCKVFVPELYEEVYRPFSDKGLEVFAIYSMDNKKEWGDFLTKHALFDWINVWDEHHVSRFKILYDARKTPGLYILDENKKIIGKKMTVAQVKKLMERQLN</sequence>
<dbReference type="Pfam" id="PF17127">
    <property type="entry name" value="DUF5106"/>
    <property type="match status" value="1"/>
</dbReference>
<dbReference type="InterPro" id="IPR033395">
    <property type="entry name" value="DUF5106"/>
</dbReference>
<dbReference type="InterPro" id="IPR036249">
    <property type="entry name" value="Thioredoxin-like_sf"/>
</dbReference>
<dbReference type="InterPro" id="IPR000866">
    <property type="entry name" value="AhpC/TSA"/>
</dbReference>
<dbReference type="SUPFAM" id="SSF52833">
    <property type="entry name" value="Thioredoxin-like"/>
    <property type="match status" value="1"/>
</dbReference>
<keyword evidence="4" id="KW-1185">Reference proteome</keyword>
<feature type="domain" description="Thioredoxin" evidence="2">
    <location>
        <begin position="338"/>
        <end position="477"/>
    </location>
</feature>
<dbReference type="GO" id="GO:0016209">
    <property type="term" value="F:antioxidant activity"/>
    <property type="evidence" value="ECO:0007669"/>
    <property type="project" value="InterPro"/>
</dbReference>
<dbReference type="Pfam" id="PF00578">
    <property type="entry name" value="AhpC-TSA"/>
    <property type="match status" value="1"/>
</dbReference>
<dbReference type="InterPro" id="IPR013766">
    <property type="entry name" value="Thioredoxin_domain"/>
</dbReference>
<dbReference type="RefSeq" id="WP_073167953.1">
    <property type="nucleotide sequence ID" value="NZ_FQZE01000009.1"/>
</dbReference>
<dbReference type="PROSITE" id="PS51352">
    <property type="entry name" value="THIOREDOXIN_2"/>
    <property type="match status" value="1"/>
</dbReference>
<evidence type="ECO:0000256" key="1">
    <source>
        <dbReference type="SAM" id="Coils"/>
    </source>
</evidence>
<evidence type="ECO:0000259" key="2">
    <source>
        <dbReference type="PROSITE" id="PS51352"/>
    </source>
</evidence>
<reference evidence="3 4" key="1">
    <citation type="submission" date="2016-11" db="EMBL/GenBank/DDBJ databases">
        <authorList>
            <person name="Jaros S."/>
            <person name="Januszkiewicz K."/>
            <person name="Wedrychowicz H."/>
        </authorList>
    </citation>
    <scope>NUCLEOTIDE SEQUENCE [LARGE SCALE GENOMIC DNA]</scope>
    <source>
        <strain evidence="3 4">DSM 27063</strain>
    </source>
</reference>
<dbReference type="PANTHER" id="PTHR42852">
    <property type="entry name" value="THIOL:DISULFIDE INTERCHANGE PROTEIN DSBE"/>
    <property type="match status" value="1"/>
</dbReference>
<dbReference type="InterPro" id="IPR050553">
    <property type="entry name" value="Thioredoxin_ResA/DsbE_sf"/>
</dbReference>
<dbReference type="EMBL" id="FQZE01000009">
    <property type="protein sequence ID" value="SHI98606.1"/>
    <property type="molecule type" value="Genomic_DNA"/>
</dbReference>
<dbReference type="OrthoDB" id="9805634at2"/>
<evidence type="ECO:0000313" key="4">
    <source>
        <dbReference type="Proteomes" id="UP000184050"/>
    </source>
</evidence>
<proteinExistence type="predicted"/>
<dbReference type="PANTHER" id="PTHR42852:SF13">
    <property type="entry name" value="PROTEIN DIPZ"/>
    <property type="match status" value="1"/>
</dbReference>
<dbReference type="AlphaFoldDB" id="A0A1M6FLR2"/>
<feature type="coiled-coil region" evidence="1">
    <location>
        <begin position="135"/>
        <end position="170"/>
    </location>
</feature>